<dbReference type="AlphaFoldDB" id="A0A7K1KRD7"/>
<dbReference type="SUPFAM" id="SSF53474">
    <property type="entry name" value="alpha/beta-Hydrolases"/>
    <property type="match status" value="1"/>
</dbReference>
<dbReference type="PANTHER" id="PTHR22946">
    <property type="entry name" value="DIENELACTONE HYDROLASE DOMAIN-CONTAINING PROTEIN-RELATED"/>
    <property type="match status" value="1"/>
</dbReference>
<name>A0A7K1KRD7_9BACT</name>
<gene>
    <name evidence="2" type="ORF">GKC30_13485</name>
</gene>
<dbReference type="InterPro" id="IPR029058">
    <property type="entry name" value="AB_hydrolase_fold"/>
</dbReference>
<dbReference type="PANTHER" id="PTHR22946:SF0">
    <property type="entry name" value="DIENELACTONE HYDROLASE DOMAIN-CONTAINING PROTEIN"/>
    <property type="match status" value="1"/>
</dbReference>
<dbReference type="Gene3D" id="3.40.50.1820">
    <property type="entry name" value="alpha/beta hydrolase"/>
    <property type="match status" value="1"/>
</dbReference>
<evidence type="ECO:0000313" key="3">
    <source>
        <dbReference type="Proteomes" id="UP000461162"/>
    </source>
</evidence>
<dbReference type="EMBL" id="WODC01000010">
    <property type="protein sequence ID" value="MUM78647.1"/>
    <property type="molecule type" value="Genomic_DNA"/>
</dbReference>
<organism evidence="2 3">
    <name type="scientific">Pseudodesulfovibrio alkaliphilus</name>
    <dbReference type="NCBI Taxonomy" id="2661613"/>
    <lineage>
        <taxon>Bacteria</taxon>
        <taxon>Pseudomonadati</taxon>
        <taxon>Thermodesulfobacteriota</taxon>
        <taxon>Desulfovibrionia</taxon>
        <taxon>Desulfovibrionales</taxon>
        <taxon>Desulfovibrionaceae</taxon>
    </lineage>
</organism>
<dbReference type="Proteomes" id="UP000461162">
    <property type="component" value="Unassembled WGS sequence"/>
</dbReference>
<accession>A0A7K1KRD7</accession>
<dbReference type="GO" id="GO:0016787">
    <property type="term" value="F:hydrolase activity"/>
    <property type="evidence" value="ECO:0007669"/>
    <property type="project" value="InterPro"/>
</dbReference>
<sequence length="245" mass="26532">MITYMPLPYRHGPARLAGTLVFNEVLAADGPLPGVLLIHEFTGPGEYMLPHAETLARRGYAVLLADMYGEDVRPASREAASAAARVYRTDRRLMRHRAGAGLDALADLGREGRCPVDPERLFAAGFSFGGCAALELARSGAPLLATASFYGYLNTPLPCAAGDVKGRILVIHGAHDTVVPLEEIPVFEREMREAGVDYRLVMYQDAGHGFANASQPDDPSTGSWYCQRTSRAAWNSALAYFSENT</sequence>
<evidence type="ECO:0000259" key="1">
    <source>
        <dbReference type="Pfam" id="PF01738"/>
    </source>
</evidence>
<proteinExistence type="predicted"/>
<dbReference type="RefSeq" id="WP_155935493.1">
    <property type="nucleotide sequence ID" value="NZ_WODC01000010.1"/>
</dbReference>
<evidence type="ECO:0000313" key="2">
    <source>
        <dbReference type="EMBL" id="MUM78647.1"/>
    </source>
</evidence>
<keyword evidence="3" id="KW-1185">Reference proteome</keyword>
<comment type="caution">
    <text evidence="2">The sequence shown here is derived from an EMBL/GenBank/DDBJ whole genome shotgun (WGS) entry which is preliminary data.</text>
</comment>
<dbReference type="Pfam" id="PF01738">
    <property type="entry name" value="DLH"/>
    <property type="match status" value="1"/>
</dbReference>
<dbReference type="InterPro" id="IPR002925">
    <property type="entry name" value="Dienelactn_hydro"/>
</dbReference>
<reference evidence="2 3" key="1">
    <citation type="submission" date="2019-11" db="EMBL/GenBank/DDBJ databases">
        <title>Pseudodesulfovibrio alkaliphilus, sp. nov., an alkaliphilic sulfate-reducing bacteria from mud volcano of Taman peninsula, Russia.</title>
        <authorList>
            <person name="Frolova A."/>
            <person name="Merkel A.Y."/>
            <person name="Slobodkin A.I."/>
        </authorList>
    </citation>
    <scope>NUCLEOTIDE SEQUENCE [LARGE SCALE GENOMIC DNA]</scope>
    <source>
        <strain evidence="2 3">F-1</strain>
    </source>
</reference>
<feature type="domain" description="Dienelactone hydrolase" evidence="1">
    <location>
        <begin position="31"/>
        <end position="243"/>
    </location>
</feature>
<protein>
    <submittedName>
        <fullName evidence="2">Prolyl oligopeptidase family serine peptidase</fullName>
    </submittedName>
</protein>
<dbReference type="InterPro" id="IPR050261">
    <property type="entry name" value="FrsA_esterase"/>
</dbReference>